<protein>
    <recommendedName>
        <fullName evidence="2">CHAT domain-containing protein</fullName>
    </recommendedName>
</protein>
<keyword evidence="1" id="KW-0732">Signal</keyword>
<dbReference type="Pfam" id="PF13424">
    <property type="entry name" value="TPR_12"/>
    <property type="match status" value="1"/>
</dbReference>
<gene>
    <name evidence="3" type="ORF">DI564_12480</name>
</gene>
<comment type="caution">
    <text evidence="3">The sequence shown here is derived from an EMBL/GenBank/DDBJ whole genome shotgun (WGS) entry which is preliminary data.</text>
</comment>
<evidence type="ECO:0000313" key="4">
    <source>
        <dbReference type="Proteomes" id="UP000249046"/>
    </source>
</evidence>
<evidence type="ECO:0000313" key="3">
    <source>
        <dbReference type="EMBL" id="PZQ12857.1"/>
    </source>
</evidence>
<reference evidence="3 4" key="1">
    <citation type="submission" date="2017-08" db="EMBL/GenBank/DDBJ databases">
        <title>Infants hospitalized years apart are colonized by the same room-sourced microbial strains.</title>
        <authorList>
            <person name="Brooks B."/>
            <person name="Olm M.R."/>
            <person name="Firek B.A."/>
            <person name="Baker R."/>
            <person name="Thomas B.C."/>
            <person name="Morowitz M.J."/>
            <person name="Banfield J.F."/>
        </authorList>
    </citation>
    <scope>NUCLEOTIDE SEQUENCE [LARGE SCALE GENOMIC DNA]</scope>
    <source>
        <strain evidence="3">S2_005_003_R2_42</strain>
    </source>
</reference>
<evidence type="ECO:0000256" key="1">
    <source>
        <dbReference type="SAM" id="SignalP"/>
    </source>
</evidence>
<dbReference type="PANTHER" id="PTHR10098">
    <property type="entry name" value="RAPSYN-RELATED"/>
    <property type="match status" value="1"/>
</dbReference>
<feature type="chain" id="PRO_5015850424" description="CHAT domain-containing protein" evidence="1">
    <location>
        <begin position="35"/>
        <end position="933"/>
    </location>
</feature>
<dbReference type="Gene3D" id="1.25.40.10">
    <property type="entry name" value="Tetratricopeptide repeat domain"/>
    <property type="match status" value="2"/>
</dbReference>
<dbReference type="InterPro" id="IPR011990">
    <property type="entry name" value="TPR-like_helical_dom_sf"/>
</dbReference>
<dbReference type="PANTHER" id="PTHR10098:SF108">
    <property type="entry name" value="TETRATRICOPEPTIDE REPEAT PROTEIN 28"/>
    <property type="match status" value="1"/>
</dbReference>
<dbReference type="AlphaFoldDB" id="A0A2W5LZS4"/>
<dbReference type="Pfam" id="PF13181">
    <property type="entry name" value="TPR_8"/>
    <property type="match status" value="1"/>
</dbReference>
<sequence>MRIDRHVRARPVCAVLIAAALATAIAAPSSRAQADHSAFDAAPIRARLAAGDEDGAQAAAEHALTTAPASARAALEVLLAETHWHRQQTDATHAAATRALAALDAGAPDDAGIRAQALRWRGLAAAERRHSTEALADLGEAARLSRAHDGAESAAYASILGDLAFAQRMAGDYGDAMTTLETALAIQRRQAAEEPQPLALSLLRLGQAQRISGDVARAEASYREALGLAARVRDPRGRLRADLLYALANLERHRERIDEAIAWYAQAVPAFERAYGADSLKLARVLNNYGNAESVRYGRRDAAVALYRRALAIAQRNPAANPGDFLPLSNIAMVDTWRGRHREAEAGFRAMLGRLQAMPPASEATPLFVQHGLAAALWGQGRHGEAFAAAEASEHTRQAGLREVAAGLSDQQMLAFQEQEYATLDLAVAIAIASGDRALLERAWSLAITARGQVTAIQSARLGQARTRVDSDPAIAPLWQEWLAASSALEGARLAATASGPAQARLERAERRLVQALPRGMTIADVQPDLRAVRAALPPDAALVWLVPIAHRRAEDFASREMHDRDREWHALVLEAGGTPIRMLRLGPMRPMAADVAAWQARLALPEGDPAALRGDGERVAARLWRPIAQATSARRLFVIADAPLQRLAWSALPDGDGTLLERDRWVHVLHHEGDLLTQRPDGDPPRYRVLALADPRLGPGAPVPATPGPRADCRWPALPGARREVARLQALAADAGAPMLTLFGDAASEAAFRRAAPQAGIVHLATHGADASSAQACAAGGQRGVAFVADTVAGASPSALILSAPAADATADDGVLGSLEIAALDLRSVRWAVLAACTTGAGATRHYEGLDGLARAFRIAGAGTVIVSLWPVDDDATAAWSEALYRARLADGADTPEAMRAAQRHVIATRRAAGQSVHPFYWAGFVALGDWR</sequence>
<name>A0A2W5LZS4_9GAMM</name>
<dbReference type="InterPro" id="IPR024983">
    <property type="entry name" value="CHAT_dom"/>
</dbReference>
<proteinExistence type="predicted"/>
<dbReference type="SMART" id="SM00028">
    <property type="entry name" value="TPR"/>
    <property type="match status" value="5"/>
</dbReference>
<feature type="signal peptide" evidence="1">
    <location>
        <begin position="1"/>
        <end position="34"/>
    </location>
</feature>
<dbReference type="InterPro" id="IPR019734">
    <property type="entry name" value="TPR_rpt"/>
</dbReference>
<dbReference type="SUPFAM" id="SSF48452">
    <property type="entry name" value="TPR-like"/>
    <property type="match status" value="2"/>
</dbReference>
<dbReference type="EMBL" id="QFPO01000011">
    <property type="protein sequence ID" value="PZQ12857.1"/>
    <property type="molecule type" value="Genomic_DNA"/>
</dbReference>
<dbReference type="Proteomes" id="UP000249046">
    <property type="component" value="Unassembled WGS sequence"/>
</dbReference>
<organism evidence="3 4">
    <name type="scientific">Rhodanobacter denitrificans</name>
    <dbReference type="NCBI Taxonomy" id="666685"/>
    <lineage>
        <taxon>Bacteria</taxon>
        <taxon>Pseudomonadati</taxon>
        <taxon>Pseudomonadota</taxon>
        <taxon>Gammaproteobacteria</taxon>
        <taxon>Lysobacterales</taxon>
        <taxon>Rhodanobacteraceae</taxon>
        <taxon>Rhodanobacter</taxon>
    </lineage>
</organism>
<evidence type="ECO:0000259" key="2">
    <source>
        <dbReference type="Pfam" id="PF12770"/>
    </source>
</evidence>
<feature type="domain" description="CHAT" evidence="2">
    <location>
        <begin position="618"/>
        <end position="931"/>
    </location>
</feature>
<dbReference type="Pfam" id="PF12770">
    <property type="entry name" value="CHAT"/>
    <property type="match status" value="1"/>
</dbReference>
<accession>A0A2W5LZS4</accession>